<organism evidence="1 2">
    <name type="scientific">Euplotes crassus</name>
    <dbReference type="NCBI Taxonomy" id="5936"/>
    <lineage>
        <taxon>Eukaryota</taxon>
        <taxon>Sar</taxon>
        <taxon>Alveolata</taxon>
        <taxon>Ciliophora</taxon>
        <taxon>Intramacronucleata</taxon>
        <taxon>Spirotrichea</taxon>
        <taxon>Hypotrichia</taxon>
        <taxon>Euplotida</taxon>
        <taxon>Euplotidae</taxon>
        <taxon>Moneuplotes</taxon>
    </lineage>
</organism>
<dbReference type="EMBL" id="CAMPGE010028152">
    <property type="protein sequence ID" value="CAI2385705.1"/>
    <property type="molecule type" value="Genomic_DNA"/>
</dbReference>
<dbReference type="AlphaFoldDB" id="A0AAD1Y7A3"/>
<evidence type="ECO:0000313" key="2">
    <source>
        <dbReference type="Proteomes" id="UP001295684"/>
    </source>
</evidence>
<accession>A0AAD1Y7A3</accession>
<name>A0AAD1Y7A3_EUPCR</name>
<comment type="caution">
    <text evidence="1">The sequence shown here is derived from an EMBL/GenBank/DDBJ whole genome shotgun (WGS) entry which is preliminary data.</text>
</comment>
<sequence length="505" mass="59266">METLSQICLLSKFSHCINILPYYSGYAGCQHLMVSLCKATRQCWLKNKNAFKKSVTNKSLRLIVKSEEDLQTFRTIIETEQIPDCKEIEVCWWEELHPEALQEFIEQVKSKIRGCQVKFSLDYSKIITQYHKYSILKTTEYLPNFIKAVPQARNNLKVEVVGERYASLGALKWSLKHLLSKYNGDEEKEGVHEESKLSADNQLTFVTLCADIPQECNHLNLLDSFNINSETSCPFQSVKIVSIEFGERIFNACHLTLSNSLLIWYDPSKKEYICFKAREIEIGFKDRKYLYSKEGFLYFEKLSFCRIETTEITEKFNDLKGIFKTTRESYSAKLEYMIPNDSMACLPEHCLEEINLVHKENPYIPNLSCPRVTARISYNFRKRECKLILDYLRMLPKSTFLTVVVYMMGPCRYSWVLDTLKEVFKVKALKEVKYIRYCDAFNFSKGIEFKPVILKPNSKELKLLEEILESKFEKFDDETCFKIQEEKEPTELEKLIQKPKLPRKK</sequence>
<evidence type="ECO:0000313" key="1">
    <source>
        <dbReference type="EMBL" id="CAI2385705.1"/>
    </source>
</evidence>
<proteinExistence type="predicted"/>
<keyword evidence="2" id="KW-1185">Reference proteome</keyword>
<protein>
    <submittedName>
        <fullName evidence="1">Uncharacterized protein</fullName>
    </submittedName>
</protein>
<reference evidence="1" key="1">
    <citation type="submission" date="2023-07" db="EMBL/GenBank/DDBJ databases">
        <authorList>
            <consortium name="AG Swart"/>
            <person name="Singh M."/>
            <person name="Singh A."/>
            <person name="Seah K."/>
            <person name="Emmerich C."/>
        </authorList>
    </citation>
    <scope>NUCLEOTIDE SEQUENCE</scope>
    <source>
        <strain evidence="1">DP1</strain>
    </source>
</reference>
<dbReference type="Proteomes" id="UP001295684">
    <property type="component" value="Unassembled WGS sequence"/>
</dbReference>
<gene>
    <name evidence="1" type="ORF">ECRASSUSDP1_LOCUS27287</name>
</gene>